<evidence type="ECO:0000256" key="5">
    <source>
        <dbReference type="PROSITE-ProRule" id="PRU00039"/>
    </source>
</evidence>
<evidence type="ECO:0000256" key="7">
    <source>
        <dbReference type="SAM" id="Phobius"/>
    </source>
</evidence>
<protein>
    <recommendedName>
        <fullName evidence="8">CTCK domain-containing protein</fullName>
    </recommendedName>
</protein>
<feature type="compositionally biased region" description="Polar residues" evidence="6">
    <location>
        <begin position="203"/>
        <end position="213"/>
    </location>
</feature>
<dbReference type="SMART" id="SM00041">
    <property type="entry name" value="CT"/>
    <property type="match status" value="1"/>
</dbReference>
<name>A0ABN8PAI0_9CNID</name>
<keyword evidence="2" id="KW-0964">Secreted</keyword>
<evidence type="ECO:0000256" key="6">
    <source>
        <dbReference type="SAM" id="MobiDB-lite"/>
    </source>
</evidence>
<keyword evidence="4" id="KW-1015">Disulfide bond</keyword>
<keyword evidence="7" id="KW-1133">Transmembrane helix</keyword>
<feature type="transmembrane region" description="Helical" evidence="7">
    <location>
        <begin position="70"/>
        <end position="89"/>
    </location>
</feature>
<dbReference type="InterPro" id="IPR004133">
    <property type="entry name" value="DAN_dom"/>
</dbReference>
<dbReference type="EMBL" id="CALNXK010000055">
    <property type="protein sequence ID" value="CAH3135002.1"/>
    <property type="molecule type" value="Genomic_DNA"/>
</dbReference>
<feature type="compositionally biased region" description="Polar residues" evidence="6">
    <location>
        <begin position="133"/>
        <end position="154"/>
    </location>
</feature>
<dbReference type="Pfam" id="PF03045">
    <property type="entry name" value="DAN"/>
    <property type="match status" value="1"/>
</dbReference>
<comment type="caution">
    <text evidence="9">The sequence shown here is derived from an EMBL/GenBank/DDBJ whole genome shotgun (WGS) entry which is preliminary data.</text>
</comment>
<proteinExistence type="predicted"/>
<dbReference type="Gene3D" id="2.10.90.10">
    <property type="entry name" value="Cystine-knot cytokines"/>
    <property type="match status" value="1"/>
</dbReference>
<feature type="region of interest" description="Disordered" evidence="6">
    <location>
        <begin position="131"/>
        <end position="154"/>
    </location>
</feature>
<keyword evidence="10" id="KW-1185">Reference proteome</keyword>
<evidence type="ECO:0000313" key="9">
    <source>
        <dbReference type="EMBL" id="CAH3135002.1"/>
    </source>
</evidence>
<dbReference type="PANTHER" id="PTHR15283:SF4">
    <property type="entry name" value="BURSICON"/>
    <property type="match status" value="1"/>
</dbReference>
<accession>A0ABN8PAI0</accession>
<organism evidence="9 10">
    <name type="scientific">Porites lobata</name>
    <dbReference type="NCBI Taxonomy" id="104759"/>
    <lineage>
        <taxon>Eukaryota</taxon>
        <taxon>Metazoa</taxon>
        <taxon>Cnidaria</taxon>
        <taxon>Anthozoa</taxon>
        <taxon>Hexacorallia</taxon>
        <taxon>Scleractinia</taxon>
        <taxon>Fungiina</taxon>
        <taxon>Poritidae</taxon>
        <taxon>Porites</taxon>
    </lineage>
</organism>
<reference evidence="9 10" key="1">
    <citation type="submission" date="2022-05" db="EMBL/GenBank/DDBJ databases">
        <authorList>
            <consortium name="Genoscope - CEA"/>
            <person name="William W."/>
        </authorList>
    </citation>
    <scope>NUCLEOTIDE SEQUENCE [LARGE SCALE GENOMIC DNA]</scope>
</reference>
<evidence type="ECO:0000259" key="8">
    <source>
        <dbReference type="PROSITE" id="PS01225"/>
    </source>
</evidence>
<evidence type="ECO:0000256" key="2">
    <source>
        <dbReference type="ARBA" id="ARBA00022525"/>
    </source>
</evidence>
<dbReference type="InterPro" id="IPR006207">
    <property type="entry name" value="Cys_knot_C"/>
</dbReference>
<sequence length="351" mass="38863">MKRHNINRSLPQSRLLPQFPDSFSRRNLLAVLLRSVVIDSEACLRSTNSEKITLLTPINQTMNVLKSNQWHFVMLLIFTGLLSIGSSPIPSLQDHLNSRSSALPAEDKGRLSQHNQLDTLRTLQPPSAIGNLAQANKDQGDFTQGNRDSSKTTAAKQSFMQLGASAEVGKSLTSLPNQQNSNRLSSPSAAKRSWELLPLKPNQQIDTQSQRGNISPPPVVPSPDSKHATNSVLSSKTQQVQQSKLPLRQGTNVINFGRIELKTDWCTPNHFKETIKHHGCKSVSVDNNMCYGQCNSFYIPKRFVSCSYCTASKVETMSVRLECPGQTPDFVVKKVAIVKECSCKDCELVHP</sequence>
<dbReference type="Proteomes" id="UP001159405">
    <property type="component" value="Unassembled WGS sequence"/>
</dbReference>
<evidence type="ECO:0000313" key="10">
    <source>
        <dbReference type="Proteomes" id="UP001159405"/>
    </source>
</evidence>
<feature type="compositionally biased region" description="Polar residues" evidence="6">
    <location>
        <begin position="228"/>
        <end position="245"/>
    </location>
</feature>
<dbReference type="PROSITE" id="PS01225">
    <property type="entry name" value="CTCK_2"/>
    <property type="match status" value="1"/>
</dbReference>
<evidence type="ECO:0000256" key="1">
    <source>
        <dbReference type="ARBA" id="ARBA00004613"/>
    </source>
</evidence>
<comment type="caution">
    <text evidence="5">Lacks conserved residue(s) required for the propagation of feature annotation.</text>
</comment>
<evidence type="ECO:0000256" key="3">
    <source>
        <dbReference type="ARBA" id="ARBA00022729"/>
    </source>
</evidence>
<dbReference type="InterPro" id="IPR029034">
    <property type="entry name" value="Cystine-knot_cytokine"/>
</dbReference>
<feature type="domain" description="CTCK" evidence="8">
    <location>
        <begin position="266"/>
        <end position="347"/>
    </location>
</feature>
<keyword evidence="7" id="KW-0812">Transmembrane</keyword>
<gene>
    <name evidence="9" type="ORF">PLOB_00037705</name>
</gene>
<comment type="subcellular location">
    <subcellularLocation>
        <location evidence="1">Secreted</location>
    </subcellularLocation>
</comment>
<evidence type="ECO:0000256" key="4">
    <source>
        <dbReference type="ARBA" id="ARBA00023157"/>
    </source>
</evidence>
<dbReference type="PANTHER" id="PTHR15283">
    <property type="entry name" value="GREMLIN 1"/>
    <property type="match status" value="1"/>
</dbReference>
<keyword evidence="7" id="KW-0472">Membrane</keyword>
<feature type="region of interest" description="Disordered" evidence="6">
    <location>
        <begin position="203"/>
        <end position="245"/>
    </location>
</feature>
<keyword evidence="3" id="KW-0732">Signal</keyword>